<feature type="domain" description="Cupin type-2" evidence="2">
    <location>
        <begin position="55"/>
        <end position="128"/>
    </location>
</feature>
<feature type="signal peptide" evidence="1">
    <location>
        <begin position="1"/>
        <end position="23"/>
    </location>
</feature>
<evidence type="ECO:0000313" key="4">
    <source>
        <dbReference type="Proteomes" id="UP000281904"/>
    </source>
</evidence>
<keyword evidence="1" id="KW-0732">Signal</keyword>
<sequence>MNRKLFSLAAVAFGFIFSGAVLAHGEEQHQAGETVKPNFSRVLTNVPGKSLTAVEVIYPPGAASSPHTHAPSAFIYAYVVEGEITSQVAGQPKRTYKAGESWYEDPGAHHVVSRNASKTAPAKLLAVFIVDTQDAPLTTPDSKK</sequence>
<reference evidence="3 4" key="1">
    <citation type="submission" date="2018-12" db="EMBL/GenBank/DDBJ databases">
        <authorList>
            <consortium name="Pathogen Informatics"/>
        </authorList>
    </citation>
    <scope>NUCLEOTIDE SEQUENCE [LARGE SCALE GENOMIC DNA]</scope>
    <source>
        <strain evidence="3 4">NCTC10036</strain>
    </source>
</reference>
<dbReference type="Proteomes" id="UP000281904">
    <property type="component" value="Chromosome"/>
</dbReference>
<evidence type="ECO:0000313" key="3">
    <source>
        <dbReference type="EMBL" id="VEI67754.1"/>
    </source>
</evidence>
<dbReference type="AlphaFoldDB" id="A0A448SJ64"/>
<evidence type="ECO:0000259" key="2">
    <source>
        <dbReference type="Pfam" id="PF07883"/>
    </source>
</evidence>
<dbReference type="CDD" id="cd02234">
    <property type="entry name" value="cupin_BLR7677-like"/>
    <property type="match status" value="1"/>
</dbReference>
<feature type="chain" id="PRO_5019107738" evidence="1">
    <location>
        <begin position="24"/>
        <end position="144"/>
    </location>
</feature>
<accession>A0A448SJ64</accession>
<protein>
    <submittedName>
        <fullName evidence="3">Cupin domain</fullName>
    </submittedName>
</protein>
<dbReference type="InterPro" id="IPR014710">
    <property type="entry name" value="RmlC-like_jellyroll"/>
</dbReference>
<dbReference type="PANTHER" id="PTHR38599:SF1">
    <property type="entry name" value="CUPIN DOMAIN PROTEIN (AFU_ORTHOLOGUE AFUA_3G13620)"/>
    <property type="match status" value="1"/>
</dbReference>
<dbReference type="Pfam" id="PF07883">
    <property type="entry name" value="Cupin_2"/>
    <property type="match status" value="1"/>
</dbReference>
<gene>
    <name evidence="3" type="ORF">NCTC10036_03115</name>
</gene>
<name>A0A448SJ64_SERRU</name>
<dbReference type="SUPFAM" id="SSF51182">
    <property type="entry name" value="RmlC-like cupins"/>
    <property type="match status" value="1"/>
</dbReference>
<evidence type="ECO:0000256" key="1">
    <source>
        <dbReference type="SAM" id="SignalP"/>
    </source>
</evidence>
<dbReference type="InterPro" id="IPR013096">
    <property type="entry name" value="Cupin_2"/>
</dbReference>
<dbReference type="EMBL" id="LR134493">
    <property type="protein sequence ID" value="VEI67754.1"/>
    <property type="molecule type" value="Genomic_DNA"/>
</dbReference>
<dbReference type="PANTHER" id="PTHR38599">
    <property type="entry name" value="CUPIN DOMAIN PROTEIN (AFU_ORTHOLOGUE AFUA_3G13620)"/>
    <property type="match status" value="1"/>
</dbReference>
<dbReference type="InterPro" id="IPR011051">
    <property type="entry name" value="RmlC_Cupin_sf"/>
</dbReference>
<dbReference type="Gene3D" id="2.60.120.10">
    <property type="entry name" value="Jelly Rolls"/>
    <property type="match status" value="1"/>
</dbReference>
<proteinExistence type="predicted"/>
<organism evidence="3 4">
    <name type="scientific">Serratia rubidaea</name>
    <name type="common">Serratia marinorubra</name>
    <dbReference type="NCBI Taxonomy" id="61652"/>
    <lineage>
        <taxon>Bacteria</taxon>
        <taxon>Pseudomonadati</taxon>
        <taxon>Pseudomonadota</taxon>
        <taxon>Gammaproteobacteria</taxon>
        <taxon>Enterobacterales</taxon>
        <taxon>Yersiniaceae</taxon>
        <taxon>Serratia</taxon>
    </lineage>
</organism>